<dbReference type="Gene3D" id="3.40.50.12780">
    <property type="entry name" value="N-terminal domain of ligase-like"/>
    <property type="match status" value="1"/>
</dbReference>
<dbReference type="InterPro" id="IPR020845">
    <property type="entry name" value="AMP-binding_CS"/>
</dbReference>
<comment type="caution">
    <text evidence="2">The sequence shown here is derived from an EMBL/GenBank/DDBJ whole genome shotgun (WGS) entry which is preliminary data.</text>
</comment>
<evidence type="ECO:0000259" key="1">
    <source>
        <dbReference type="Pfam" id="PF00501"/>
    </source>
</evidence>
<organism evidence="2 3">
    <name type="scientific">Mycolicibacterium agri</name>
    <name type="common">Mycobacterium agri</name>
    <dbReference type="NCBI Taxonomy" id="36811"/>
    <lineage>
        <taxon>Bacteria</taxon>
        <taxon>Bacillati</taxon>
        <taxon>Actinomycetota</taxon>
        <taxon>Actinomycetes</taxon>
        <taxon>Mycobacteriales</taxon>
        <taxon>Mycobacteriaceae</taxon>
        <taxon>Mycolicibacterium</taxon>
    </lineage>
</organism>
<dbReference type="PROSITE" id="PS00455">
    <property type="entry name" value="AMP_BINDING"/>
    <property type="match status" value="1"/>
</dbReference>
<dbReference type="InterPro" id="IPR042099">
    <property type="entry name" value="ANL_N_sf"/>
</dbReference>
<reference evidence="2 3" key="1">
    <citation type="journal article" date="2019" name="Emerg. Microbes Infect.">
        <title>Comprehensive subspecies identification of 175 nontuberculous mycobacteria species based on 7547 genomic profiles.</title>
        <authorList>
            <person name="Matsumoto Y."/>
            <person name="Kinjo T."/>
            <person name="Motooka D."/>
            <person name="Nabeya D."/>
            <person name="Jung N."/>
            <person name="Uechi K."/>
            <person name="Horii T."/>
            <person name="Iida T."/>
            <person name="Fujita J."/>
            <person name="Nakamura S."/>
        </authorList>
    </citation>
    <scope>NUCLEOTIDE SEQUENCE [LARGE SCALE GENOMIC DNA]</scope>
    <source>
        <strain evidence="2 3">JCM 6377</strain>
    </source>
</reference>
<dbReference type="AlphaFoldDB" id="A0A7I9WBR8"/>
<dbReference type="EMBL" id="BLKS01000003">
    <property type="protein sequence ID" value="GFG55161.1"/>
    <property type="molecule type" value="Genomic_DNA"/>
</dbReference>
<sequence length="291" mass="31606">MYLTQGLRRAAQIRPRQESTVFRQRRRVWSETADRVARVAGGLREVGVRRGDRVAILALNSDRYFELMYAIPWIGAVLAPLNIRLAMPEIRDILDDSGARVLFFDSAMQAPALEVTGRESAIQAMFYLDDAAPATGVRSYEHLVAADPIPDVGAGGDTLAGLFYTGGTTGKSKGVMLSHNNLVWNAMNVIAGMYYDQDATYIHCGPMFHLADGGATFGVTACGGRHVLIPRFDAADCQQTMEREQVTHAALVPTMINMLVHSPEIGEVNLSSLAAMPAISPTRGFFSLSTG</sequence>
<dbReference type="Proteomes" id="UP000465302">
    <property type="component" value="Unassembled WGS sequence"/>
</dbReference>
<proteinExistence type="predicted"/>
<accession>A0A7I9WBR8</accession>
<dbReference type="PANTHER" id="PTHR43767">
    <property type="entry name" value="LONG-CHAIN-FATTY-ACID--COA LIGASE"/>
    <property type="match status" value="1"/>
</dbReference>
<evidence type="ECO:0000313" key="3">
    <source>
        <dbReference type="Proteomes" id="UP000465302"/>
    </source>
</evidence>
<dbReference type="Pfam" id="PF00501">
    <property type="entry name" value="AMP-binding"/>
    <property type="match status" value="1"/>
</dbReference>
<dbReference type="SUPFAM" id="SSF56801">
    <property type="entry name" value="Acetyl-CoA synthetase-like"/>
    <property type="match status" value="1"/>
</dbReference>
<feature type="domain" description="AMP-dependent synthetase/ligase" evidence="1">
    <location>
        <begin position="8"/>
        <end position="273"/>
    </location>
</feature>
<name>A0A7I9WBR8_MYCAG</name>
<gene>
    <name evidence="2" type="ORF">MAGR_66020</name>
</gene>
<dbReference type="InterPro" id="IPR000873">
    <property type="entry name" value="AMP-dep_synth/lig_dom"/>
</dbReference>
<dbReference type="PANTHER" id="PTHR43767:SF1">
    <property type="entry name" value="NONRIBOSOMAL PEPTIDE SYNTHASE PES1 (EUROFUNG)-RELATED"/>
    <property type="match status" value="1"/>
</dbReference>
<protein>
    <recommendedName>
        <fullName evidence="1">AMP-dependent synthetase/ligase domain-containing protein</fullName>
    </recommendedName>
</protein>
<evidence type="ECO:0000313" key="2">
    <source>
        <dbReference type="EMBL" id="GFG55161.1"/>
    </source>
</evidence>
<dbReference type="InterPro" id="IPR050237">
    <property type="entry name" value="ATP-dep_AMP-bd_enzyme"/>
</dbReference>